<evidence type="ECO:0000313" key="18">
    <source>
        <dbReference type="Proteomes" id="UP000289886"/>
    </source>
</evidence>
<keyword evidence="3" id="KW-0723">Serine/threonine-protein kinase</keyword>
<sequence>MERFCSARLDKDFQCASLQEVSEERLGLVGDRILLRFVLAVLGVLHVGVPADLGAAVSGFKLGEGERHSRISLDFAGPNGTRYIGKARPDFGRETDRPLASDQRSQRSPPQLCLPASSFECWLSVLKSINNSPCLDETWPWLSACLSPFSEISASKAFHEDVSERQFRSLTPTLSRHTSQGAPGEPGMSIIGPRGPPGQPGSRGFPGFPGDPGLKGEKGVCGDYAHRAGIQGPPGPPGPPGPLGATGPSGPSGTPGDGGEPGPPGPAGPQGSKGDRGFKGVEGKTGQQGERGEKGEKGEPSTAANGIKGEPGVPGMQGEKGDKGLKGDPGVPGPEGPSGPRGPPGPAGEPGKTEMLDYNSNVDEKLQGEMGLPGAPGLDGEKGPRGKAGEQGPPGPEGPKGRDGLTGQTGEPGIMGFTGPKGDKGDVGPAGSPVSGPPGPPGAEGPAGPLGEAGRDGRKGDKGDLGEKGEKGDRGPLGLPGDKGDPGSAGPAGTPGIPGLVGPPGEKGNRGERGKRGNRGNKGDKGDQGAPGLDAPCPLVCLISNLYHQGKGGQVYSSTKKLINEAIMNNDFLKKLDPQHTRDMVECMYEKTYQEGQLVIQEGEPGNHLYVLAEGLLEVIQNNKLLGQMHAGTAFGELAVLYNCKRTATVKAVTHTRIWVLDRQISQNIMMRTAKARHEEYFSFLRSVSLLRDLPEEKLSKIIDCLEVDYYDKGEYIIREGEEGNTFFIIAVGEVCVTQTMDGSLDPQEIKTLGVGDYFGEKALISEDVRSANIIANENDTQCLVVDRECFSPWSSNILQQLQLTTFYYWHPRYRLPLAVMQRMITFNQMVGTYEELQTYLKEYVEQLSRSDEERNAVPLSPLVDSEVTRLREKISPFATDTPFQHLEIIATLGMGGFGRVELVKLRDEDTAFALKCIKKKHIVDSRQQEHIYSEKNILQQSSSPFIVKMFRTFRDNKYVYMLLEACLGGELWSILRDMCFFEEPSARFCIGCVLEAFSYLHGRGIVYRDLKPENLLLDKDGYVKMVDFGFAKRIGLGKKTWTFCGTPEYVAPEIIMNKGHDFGADYWSLGILIFELLTGSPPFSGSDPIKIYSTVLRGIEKVDFPKRIGKRPEDLIRRLCKWFQGFNWEGLRSRKLSSPLRRELHGPLDHSNFDTFPPELDEPVDELSGWDRDF</sequence>
<dbReference type="InterPro" id="IPR000961">
    <property type="entry name" value="AGC-kinase_C"/>
</dbReference>
<keyword evidence="6 12" id="KW-0547">Nucleotide-binding</keyword>
<dbReference type="PROSITE" id="PS00108">
    <property type="entry name" value="PROTEIN_KINASE_ST"/>
    <property type="match status" value="1"/>
</dbReference>
<dbReference type="SMART" id="SM00133">
    <property type="entry name" value="S_TK_X"/>
    <property type="match status" value="1"/>
</dbReference>
<evidence type="ECO:0000313" key="17">
    <source>
        <dbReference type="EMBL" id="RXM31910.1"/>
    </source>
</evidence>
<dbReference type="PRINTS" id="PR00104">
    <property type="entry name" value="CGMPKINASE"/>
</dbReference>
<dbReference type="PROSITE" id="PS00107">
    <property type="entry name" value="PROTEIN_KINASE_ATP"/>
    <property type="match status" value="1"/>
</dbReference>
<dbReference type="GO" id="GO:0004692">
    <property type="term" value="F:cGMP-dependent protein kinase activity"/>
    <property type="evidence" value="ECO:0007669"/>
    <property type="project" value="UniProtKB-EC"/>
</dbReference>
<dbReference type="Gene3D" id="3.30.200.20">
    <property type="entry name" value="Phosphorylase Kinase, domain 1"/>
    <property type="match status" value="1"/>
</dbReference>
<dbReference type="PROSITE" id="PS00889">
    <property type="entry name" value="CNMP_BINDING_2"/>
    <property type="match status" value="2"/>
</dbReference>
<evidence type="ECO:0000256" key="3">
    <source>
        <dbReference type="ARBA" id="ARBA00022527"/>
    </source>
</evidence>
<proteinExistence type="inferred from homology"/>
<protein>
    <recommendedName>
        <fullName evidence="2">cGMP-dependent protein kinase</fullName>
        <ecNumber evidence="2">2.7.11.12</ecNumber>
    </recommendedName>
</protein>
<dbReference type="CDD" id="cd05572">
    <property type="entry name" value="STKc_cGK"/>
    <property type="match status" value="1"/>
</dbReference>
<dbReference type="EC" id="2.7.11.12" evidence="2"/>
<organism evidence="17 18">
    <name type="scientific">Acipenser ruthenus</name>
    <name type="common">Sterlet sturgeon</name>
    <dbReference type="NCBI Taxonomy" id="7906"/>
    <lineage>
        <taxon>Eukaryota</taxon>
        <taxon>Metazoa</taxon>
        <taxon>Chordata</taxon>
        <taxon>Craniata</taxon>
        <taxon>Vertebrata</taxon>
        <taxon>Euteleostomi</taxon>
        <taxon>Actinopterygii</taxon>
        <taxon>Chondrostei</taxon>
        <taxon>Acipenseriformes</taxon>
        <taxon>Acipenseridae</taxon>
        <taxon>Acipenser</taxon>
    </lineage>
</organism>
<evidence type="ECO:0000256" key="6">
    <source>
        <dbReference type="ARBA" id="ARBA00022741"/>
    </source>
</evidence>
<dbReference type="InterPro" id="IPR018488">
    <property type="entry name" value="cNMP-bd_CS"/>
</dbReference>
<dbReference type="Pfam" id="PF00069">
    <property type="entry name" value="Pkinase"/>
    <property type="match status" value="1"/>
</dbReference>
<feature type="compositionally biased region" description="Pro residues" evidence="13">
    <location>
        <begin position="233"/>
        <end position="242"/>
    </location>
</feature>
<dbReference type="InterPro" id="IPR002374">
    <property type="entry name" value="cGMP_dep_kinase"/>
</dbReference>
<evidence type="ECO:0000256" key="12">
    <source>
        <dbReference type="PROSITE-ProRule" id="PRU10141"/>
    </source>
</evidence>
<dbReference type="PANTHER" id="PTHR24353">
    <property type="entry name" value="CYCLIC NUCLEOTIDE-DEPENDENT PROTEIN KINASE"/>
    <property type="match status" value="1"/>
</dbReference>
<evidence type="ECO:0000259" key="14">
    <source>
        <dbReference type="PROSITE" id="PS50011"/>
    </source>
</evidence>
<feature type="compositionally biased region" description="Basic and acidic residues" evidence="13">
    <location>
        <begin position="290"/>
        <end position="299"/>
    </location>
</feature>
<dbReference type="FunFam" id="2.60.120.10:FF:000038">
    <property type="entry name" value="cGMP-dependent protein kinase"/>
    <property type="match status" value="1"/>
</dbReference>
<comment type="catalytic activity">
    <reaction evidence="10">
        <text>L-threonyl-[protein] + ATP = O-phospho-L-threonyl-[protein] + ADP + H(+)</text>
        <dbReference type="Rhea" id="RHEA:46608"/>
        <dbReference type="Rhea" id="RHEA-COMP:11060"/>
        <dbReference type="Rhea" id="RHEA-COMP:11605"/>
        <dbReference type="ChEBI" id="CHEBI:15378"/>
        <dbReference type="ChEBI" id="CHEBI:30013"/>
        <dbReference type="ChEBI" id="CHEBI:30616"/>
        <dbReference type="ChEBI" id="CHEBI:61977"/>
        <dbReference type="ChEBI" id="CHEBI:456216"/>
        <dbReference type="EC" id="2.7.11.12"/>
    </reaction>
</comment>
<dbReference type="InterPro" id="IPR000719">
    <property type="entry name" value="Prot_kinase_dom"/>
</dbReference>
<dbReference type="PANTHER" id="PTHR24353:SF155">
    <property type="match status" value="1"/>
</dbReference>
<dbReference type="InterPro" id="IPR008160">
    <property type="entry name" value="Collagen"/>
</dbReference>
<evidence type="ECO:0000256" key="5">
    <source>
        <dbReference type="ARBA" id="ARBA00022679"/>
    </source>
</evidence>
<feature type="region of interest" description="Disordered" evidence="13">
    <location>
        <begin position="86"/>
        <end position="111"/>
    </location>
</feature>
<feature type="binding site" evidence="12">
    <location>
        <position position="920"/>
    </location>
    <ligand>
        <name>ATP</name>
        <dbReference type="ChEBI" id="CHEBI:30616"/>
    </ligand>
</feature>
<comment type="catalytic activity">
    <reaction evidence="11">
        <text>L-seryl-[protein] + ATP = O-phospho-L-seryl-[protein] + ADP + H(+)</text>
        <dbReference type="Rhea" id="RHEA:17989"/>
        <dbReference type="Rhea" id="RHEA-COMP:9863"/>
        <dbReference type="Rhea" id="RHEA-COMP:11604"/>
        <dbReference type="ChEBI" id="CHEBI:15378"/>
        <dbReference type="ChEBI" id="CHEBI:29999"/>
        <dbReference type="ChEBI" id="CHEBI:30616"/>
        <dbReference type="ChEBI" id="CHEBI:83421"/>
        <dbReference type="ChEBI" id="CHEBI:456216"/>
        <dbReference type="EC" id="2.7.11.12"/>
    </reaction>
</comment>
<dbReference type="Pfam" id="PF00027">
    <property type="entry name" value="cNMP_binding"/>
    <property type="match status" value="2"/>
</dbReference>
<dbReference type="Proteomes" id="UP000289886">
    <property type="component" value="Unassembled WGS sequence"/>
</dbReference>
<accession>A0A444U9Q8</accession>
<keyword evidence="4" id="KW-0140">cGMP</keyword>
<evidence type="ECO:0000256" key="1">
    <source>
        <dbReference type="ARBA" id="ARBA00006352"/>
    </source>
</evidence>
<dbReference type="FunFam" id="3.30.200.20:FF:000005">
    <property type="entry name" value="cAMP-dependent protein kinase catalytic subunit"/>
    <property type="match status" value="1"/>
</dbReference>
<feature type="domain" description="Cyclic nucleotide-binding" evidence="15">
    <location>
        <begin position="572"/>
        <end position="687"/>
    </location>
</feature>
<evidence type="ECO:0000256" key="10">
    <source>
        <dbReference type="ARBA" id="ARBA00047298"/>
    </source>
</evidence>
<evidence type="ECO:0000256" key="9">
    <source>
        <dbReference type="ARBA" id="ARBA00022992"/>
    </source>
</evidence>
<dbReference type="GO" id="GO:0005524">
    <property type="term" value="F:ATP binding"/>
    <property type="evidence" value="ECO:0007669"/>
    <property type="project" value="UniProtKB-UniRule"/>
</dbReference>
<feature type="compositionally biased region" description="Basic and acidic residues" evidence="13">
    <location>
        <begin position="273"/>
        <end position="282"/>
    </location>
</feature>
<dbReference type="EMBL" id="SCEB01214983">
    <property type="protein sequence ID" value="RXM31910.1"/>
    <property type="molecule type" value="Genomic_DNA"/>
</dbReference>
<evidence type="ECO:0000256" key="7">
    <source>
        <dbReference type="ARBA" id="ARBA00022777"/>
    </source>
</evidence>
<feature type="compositionally biased region" description="Pro residues" evidence="13">
    <location>
        <begin position="331"/>
        <end position="347"/>
    </location>
</feature>
<keyword evidence="5" id="KW-0808">Transferase</keyword>
<evidence type="ECO:0000259" key="16">
    <source>
        <dbReference type="PROSITE" id="PS51285"/>
    </source>
</evidence>
<dbReference type="PROSITE" id="PS50011">
    <property type="entry name" value="PROTEIN_KINASE_DOM"/>
    <property type="match status" value="1"/>
</dbReference>
<dbReference type="PROSITE" id="PS00888">
    <property type="entry name" value="CNMP_BINDING_1"/>
    <property type="match status" value="2"/>
</dbReference>
<dbReference type="Pfam" id="PF01391">
    <property type="entry name" value="Collagen"/>
    <property type="match status" value="3"/>
</dbReference>
<dbReference type="InterPro" id="IPR000595">
    <property type="entry name" value="cNMP-bd_dom"/>
</dbReference>
<feature type="region of interest" description="Disordered" evidence="13">
    <location>
        <begin position="170"/>
        <end position="531"/>
    </location>
</feature>
<dbReference type="InterPro" id="IPR018490">
    <property type="entry name" value="cNMP-bd_dom_sf"/>
</dbReference>
<feature type="compositionally biased region" description="Low complexity" evidence="13">
    <location>
        <begin position="243"/>
        <end position="252"/>
    </location>
</feature>
<comment type="similarity">
    <text evidence="1">Belongs to the protein kinase superfamily. AGC Ser/Thr protein kinase family. cGMP subfamily.</text>
</comment>
<dbReference type="SMART" id="SM00100">
    <property type="entry name" value="cNMP"/>
    <property type="match status" value="2"/>
</dbReference>
<evidence type="ECO:0000256" key="2">
    <source>
        <dbReference type="ARBA" id="ARBA00012428"/>
    </source>
</evidence>
<dbReference type="FunFam" id="2.60.120.10:FF:000043">
    <property type="entry name" value="cGMP-dependent protein kinase"/>
    <property type="match status" value="1"/>
</dbReference>
<feature type="domain" description="AGC-kinase C-terminal" evidence="16">
    <location>
        <begin position="1125"/>
        <end position="1175"/>
    </location>
</feature>
<feature type="compositionally biased region" description="Low complexity" evidence="13">
    <location>
        <begin position="200"/>
        <end position="212"/>
    </location>
</feature>
<dbReference type="AlphaFoldDB" id="A0A444U9Q8"/>
<dbReference type="SUPFAM" id="SSF56112">
    <property type="entry name" value="Protein kinase-like (PK-like)"/>
    <property type="match status" value="1"/>
</dbReference>
<dbReference type="SUPFAM" id="SSF51206">
    <property type="entry name" value="cAMP-binding domain-like"/>
    <property type="match status" value="2"/>
</dbReference>
<dbReference type="InterPro" id="IPR011009">
    <property type="entry name" value="Kinase-like_dom_sf"/>
</dbReference>
<evidence type="ECO:0000259" key="15">
    <source>
        <dbReference type="PROSITE" id="PS50042"/>
    </source>
</evidence>
<dbReference type="InterPro" id="IPR008271">
    <property type="entry name" value="Ser/Thr_kinase_AS"/>
</dbReference>
<dbReference type="Gene3D" id="1.10.510.10">
    <property type="entry name" value="Transferase(Phosphotransferase) domain 1"/>
    <property type="match status" value="1"/>
</dbReference>
<evidence type="ECO:0000256" key="11">
    <source>
        <dbReference type="ARBA" id="ARBA00047462"/>
    </source>
</evidence>
<feature type="compositionally biased region" description="Polar residues" evidence="13">
    <location>
        <begin position="170"/>
        <end position="181"/>
    </location>
</feature>
<keyword evidence="8 12" id="KW-0067">ATP-binding</keyword>
<dbReference type="InterPro" id="IPR014710">
    <property type="entry name" value="RmlC-like_jellyroll"/>
</dbReference>
<feature type="compositionally biased region" description="Basic and acidic residues" evidence="13">
    <location>
        <begin position="87"/>
        <end position="99"/>
    </location>
</feature>
<feature type="domain" description="Protein kinase" evidence="14">
    <location>
        <begin position="887"/>
        <end position="1175"/>
    </location>
</feature>
<dbReference type="PROSITE" id="PS50042">
    <property type="entry name" value="CNMP_BINDING_3"/>
    <property type="match status" value="2"/>
</dbReference>
<dbReference type="CDD" id="cd00038">
    <property type="entry name" value="CAP_ED"/>
    <property type="match status" value="2"/>
</dbReference>
<dbReference type="InterPro" id="IPR017441">
    <property type="entry name" value="Protein_kinase_ATP_BS"/>
</dbReference>
<dbReference type="SMART" id="SM00220">
    <property type="entry name" value="S_TKc"/>
    <property type="match status" value="1"/>
</dbReference>
<feature type="domain" description="Cyclic nucleotide-binding" evidence="15">
    <location>
        <begin position="690"/>
        <end position="791"/>
    </location>
</feature>
<evidence type="ECO:0000256" key="13">
    <source>
        <dbReference type="SAM" id="MobiDB-lite"/>
    </source>
</evidence>
<feature type="compositionally biased region" description="Basic and acidic residues" evidence="13">
    <location>
        <begin position="507"/>
        <end position="527"/>
    </location>
</feature>
<dbReference type="PROSITE" id="PS51285">
    <property type="entry name" value="AGC_KINASE_CTER"/>
    <property type="match status" value="1"/>
</dbReference>
<comment type="caution">
    <text evidence="17">The sequence shown here is derived from an EMBL/GenBank/DDBJ whole genome shotgun (WGS) entry which is preliminary data.</text>
</comment>
<evidence type="ECO:0000256" key="8">
    <source>
        <dbReference type="ARBA" id="ARBA00022840"/>
    </source>
</evidence>
<gene>
    <name evidence="17" type="ORF">EOD39_6553</name>
</gene>
<dbReference type="GO" id="GO:0030553">
    <property type="term" value="F:cGMP binding"/>
    <property type="evidence" value="ECO:0007669"/>
    <property type="project" value="UniProtKB-KW"/>
</dbReference>
<dbReference type="Gene3D" id="2.60.120.10">
    <property type="entry name" value="Jelly Rolls"/>
    <property type="match status" value="2"/>
</dbReference>
<feature type="compositionally biased region" description="Basic and acidic residues" evidence="13">
    <location>
        <begin position="379"/>
        <end position="388"/>
    </location>
</feature>
<feature type="compositionally biased region" description="Basic and acidic residues" evidence="13">
    <location>
        <begin position="453"/>
        <end position="474"/>
    </location>
</feature>
<keyword evidence="7 17" id="KW-0418">Kinase</keyword>
<keyword evidence="18" id="KW-1185">Reference proteome</keyword>
<dbReference type="InterPro" id="IPR035014">
    <property type="entry name" value="STKc_cGK"/>
</dbReference>
<reference evidence="17 18" key="1">
    <citation type="submission" date="2019-01" db="EMBL/GenBank/DDBJ databases">
        <title>Draft Genome and Complete Hox-Cluster Characterization of the Sterlet Sturgeon (Acipenser ruthenus).</title>
        <authorList>
            <person name="Wei Q."/>
        </authorList>
    </citation>
    <scope>NUCLEOTIDE SEQUENCE [LARGE SCALE GENOMIC DNA]</scope>
    <source>
        <strain evidence="17">WHYD16114868_AA</strain>
        <tissue evidence="17">Blood</tissue>
    </source>
</reference>
<evidence type="ECO:0000256" key="4">
    <source>
        <dbReference type="ARBA" id="ARBA00022535"/>
    </source>
</evidence>
<name>A0A444U9Q8_ACIRT</name>
<feature type="compositionally biased region" description="Basic and acidic residues" evidence="13">
    <location>
        <begin position="214"/>
        <end position="226"/>
    </location>
</feature>
<keyword evidence="9" id="KW-0142">cGMP-binding</keyword>